<reference evidence="2 3" key="1">
    <citation type="submission" date="2019-07" db="EMBL/GenBank/DDBJ databases">
        <title>Genomic Encyclopedia of Type Strains, Phase IV (KMG-IV): sequencing the most valuable type-strain genomes for metagenomic binning, comparative biology and taxonomic classification.</title>
        <authorList>
            <person name="Goeker M."/>
        </authorList>
    </citation>
    <scope>NUCLEOTIDE SEQUENCE [LARGE SCALE GENOMIC DNA]</scope>
    <source>
        <strain evidence="2 3">SS015</strain>
    </source>
</reference>
<dbReference type="Gene3D" id="1.10.260.40">
    <property type="entry name" value="lambda repressor-like DNA-binding domains"/>
    <property type="match status" value="1"/>
</dbReference>
<accession>A0A5D3WPQ7</accession>
<name>A0A5D3WPQ7_9BACT</name>
<dbReference type="Pfam" id="PF13560">
    <property type="entry name" value="HTH_31"/>
    <property type="match status" value="1"/>
</dbReference>
<keyword evidence="3" id="KW-1185">Reference proteome</keyword>
<dbReference type="SMART" id="SM00530">
    <property type="entry name" value="HTH_XRE"/>
    <property type="match status" value="1"/>
</dbReference>
<organism evidence="2 3">
    <name type="scientific">Geothermobacter ehrlichii</name>
    <dbReference type="NCBI Taxonomy" id="213224"/>
    <lineage>
        <taxon>Bacteria</taxon>
        <taxon>Pseudomonadati</taxon>
        <taxon>Thermodesulfobacteriota</taxon>
        <taxon>Desulfuromonadia</taxon>
        <taxon>Desulfuromonadales</taxon>
        <taxon>Geothermobacteraceae</taxon>
        <taxon>Geothermobacter</taxon>
    </lineage>
</organism>
<dbReference type="InterPro" id="IPR010982">
    <property type="entry name" value="Lambda_DNA-bd_dom_sf"/>
</dbReference>
<dbReference type="Proteomes" id="UP000324159">
    <property type="component" value="Unassembled WGS sequence"/>
</dbReference>
<dbReference type="EMBL" id="VNIB01000003">
    <property type="protein sequence ID" value="TYO99398.1"/>
    <property type="molecule type" value="Genomic_DNA"/>
</dbReference>
<protein>
    <submittedName>
        <fullName evidence="2">Helix-turn-helix protein</fullName>
    </submittedName>
</protein>
<dbReference type="RefSeq" id="WP_148895310.1">
    <property type="nucleotide sequence ID" value="NZ_VNIB01000003.1"/>
</dbReference>
<comment type="caution">
    <text evidence="2">The sequence shown here is derived from an EMBL/GenBank/DDBJ whole genome shotgun (WGS) entry which is preliminary data.</text>
</comment>
<dbReference type="OrthoDB" id="5420607at2"/>
<gene>
    <name evidence="2" type="ORF">EDC39_103244</name>
</gene>
<dbReference type="AlphaFoldDB" id="A0A5D3WPQ7"/>
<sequence length="165" mass="18207">MPARLANITEDVTGQATIIGQQIRARRKELKVGTAAAAEAAGMSRVTWYRIEQGEPSVTFAAYLSAISVLGMKLKVVAPAASTPEDEAEEPHKAGWIPARIALADYPQLKQLAWQLQGVEHLSPREALGIYERNWRHLDLDALMPHEQSLIDALRLAFADEVRDV</sequence>
<feature type="domain" description="HTH cro/C1-type" evidence="1">
    <location>
        <begin position="22"/>
        <end position="77"/>
    </location>
</feature>
<evidence type="ECO:0000313" key="2">
    <source>
        <dbReference type="EMBL" id="TYO99398.1"/>
    </source>
</evidence>
<evidence type="ECO:0000259" key="1">
    <source>
        <dbReference type="SMART" id="SM00530"/>
    </source>
</evidence>
<proteinExistence type="predicted"/>
<dbReference type="SUPFAM" id="SSF47413">
    <property type="entry name" value="lambda repressor-like DNA-binding domains"/>
    <property type="match status" value="1"/>
</dbReference>
<evidence type="ECO:0000313" key="3">
    <source>
        <dbReference type="Proteomes" id="UP000324159"/>
    </source>
</evidence>
<dbReference type="InterPro" id="IPR001387">
    <property type="entry name" value="Cro/C1-type_HTH"/>
</dbReference>
<dbReference type="GO" id="GO:0003677">
    <property type="term" value="F:DNA binding"/>
    <property type="evidence" value="ECO:0007669"/>
    <property type="project" value="InterPro"/>
</dbReference>